<reference evidence="2" key="1">
    <citation type="journal article" date="2022" name="Int. J. Mol. Sci.">
        <title>Draft Genome of Tanacetum Coccineum: Genomic Comparison of Closely Related Tanacetum-Family Plants.</title>
        <authorList>
            <person name="Yamashiro T."/>
            <person name="Shiraishi A."/>
            <person name="Nakayama K."/>
            <person name="Satake H."/>
        </authorList>
    </citation>
    <scope>NUCLEOTIDE SEQUENCE</scope>
</reference>
<evidence type="ECO:0000313" key="2">
    <source>
        <dbReference type="EMBL" id="GJT57569.1"/>
    </source>
</evidence>
<gene>
    <name evidence="2" type="ORF">Tco_0992623</name>
</gene>
<dbReference type="SUPFAM" id="SSF56672">
    <property type="entry name" value="DNA/RNA polymerases"/>
    <property type="match status" value="1"/>
</dbReference>
<evidence type="ECO:0000313" key="3">
    <source>
        <dbReference type="Proteomes" id="UP001151760"/>
    </source>
</evidence>
<keyword evidence="2" id="KW-0548">Nucleotidyltransferase</keyword>
<organism evidence="2 3">
    <name type="scientific">Tanacetum coccineum</name>
    <dbReference type="NCBI Taxonomy" id="301880"/>
    <lineage>
        <taxon>Eukaryota</taxon>
        <taxon>Viridiplantae</taxon>
        <taxon>Streptophyta</taxon>
        <taxon>Embryophyta</taxon>
        <taxon>Tracheophyta</taxon>
        <taxon>Spermatophyta</taxon>
        <taxon>Magnoliopsida</taxon>
        <taxon>eudicotyledons</taxon>
        <taxon>Gunneridae</taxon>
        <taxon>Pentapetalae</taxon>
        <taxon>asterids</taxon>
        <taxon>campanulids</taxon>
        <taxon>Asterales</taxon>
        <taxon>Asteraceae</taxon>
        <taxon>Asteroideae</taxon>
        <taxon>Anthemideae</taxon>
        <taxon>Anthemidinae</taxon>
        <taxon>Tanacetum</taxon>
    </lineage>
</organism>
<accession>A0ABQ5F344</accession>
<proteinExistence type="predicted"/>
<dbReference type="Gene3D" id="3.30.70.270">
    <property type="match status" value="1"/>
</dbReference>
<reference evidence="2" key="2">
    <citation type="submission" date="2022-01" db="EMBL/GenBank/DDBJ databases">
        <authorList>
            <person name="Yamashiro T."/>
            <person name="Shiraishi A."/>
            <person name="Satake H."/>
            <person name="Nakayama K."/>
        </authorList>
    </citation>
    <scope>NUCLEOTIDE SEQUENCE</scope>
</reference>
<dbReference type="GO" id="GO:0003964">
    <property type="term" value="F:RNA-directed DNA polymerase activity"/>
    <property type="evidence" value="ECO:0007669"/>
    <property type="project" value="UniProtKB-KW"/>
</dbReference>
<protein>
    <submittedName>
        <fullName evidence="2">Reverse transcriptase domain-containing protein</fullName>
    </submittedName>
</protein>
<dbReference type="Pfam" id="PF00078">
    <property type="entry name" value="RVT_1"/>
    <property type="match status" value="1"/>
</dbReference>
<name>A0ABQ5F344_9ASTR</name>
<dbReference type="Gene3D" id="3.10.10.10">
    <property type="entry name" value="HIV Type 1 Reverse Transcriptase, subunit A, domain 1"/>
    <property type="match status" value="1"/>
</dbReference>
<dbReference type="PANTHER" id="PTHR24559:SF444">
    <property type="entry name" value="REVERSE TRANSCRIPTASE DOMAIN-CONTAINING PROTEIN"/>
    <property type="match status" value="1"/>
</dbReference>
<dbReference type="Proteomes" id="UP001151760">
    <property type="component" value="Unassembled WGS sequence"/>
</dbReference>
<evidence type="ECO:0000259" key="1">
    <source>
        <dbReference type="Pfam" id="PF00078"/>
    </source>
</evidence>
<dbReference type="InterPro" id="IPR000477">
    <property type="entry name" value="RT_dom"/>
</dbReference>
<comment type="caution">
    <text evidence="2">The sequence shown here is derived from an EMBL/GenBank/DDBJ whole genome shotgun (WGS) entry which is preliminary data.</text>
</comment>
<dbReference type="PANTHER" id="PTHR24559">
    <property type="entry name" value="TRANSPOSON TY3-I GAG-POL POLYPROTEIN"/>
    <property type="match status" value="1"/>
</dbReference>
<keyword evidence="3" id="KW-1185">Reference proteome</keyword>
<feature type="domain" description="Reverse transcriptase" evidence="1">
    <location>
        <begin position="2"/>
        <end position="156"/>
    </location>
</feature>
<dbReference type="InterPro" id="IPR043128">
    <property type="entry name" value="Rev_trsase/Diguanyl_cyclase"/>
</dbReference>
<keyword evidence="2" id="KW-0695">RNA-directed DNA polymerase</keyword>
<keyword evidence="2" id="KW-0808">Transferase</keyword>
<dbReference type="CDD" id="cd01647">
    <property type="entry name" value="RT_LTR"/>
    <property type="match status" value="1"/>
</dbReference>
<sequence length="177" mass="20544">MVRKADGTCRMCINFTSLNKACPNDSYPLPDMDQKIESLEGFKLKCFLDVYKGNHQIRMAREGEEKTSFHTKQGTFCYEKMPFELKNARATYQKLMDNMFTSQLGINIEIYVDDMVIKSRNEENLIADIAETFDTLRKANMKLNLKKCTFGVSRTSSSWLPKSLTKEYKPTQEVFKQ</sequence>
<dbReference type="InterPro" id="IPR053134">
    <property type="entry name" value="RNA-dir_DNA_polymerase"/>
</dbReference>
<dbReference type="InterPro" id="IPR043502">
    <property type="entry name" value="DNA/RNA_pol_sf"/>
</dbReference>
<dbReference type="EMBL" id="BQNB010016941">
    <property type="protein sequence ID" value="GJT57569.1"/>
    <property type="molecule type" value="Genomic_DNA"/>
</dbReference>